<protein>
    <submittedName>
        <fullName evidence="2">Baseplate upper protein</fullName>
    </submittedName>
</protein>
<dbReference type="EMBL" id="OR048821">
    <property type="protein sequence ID" value="WIU42468.1"/>
    <property type="molecule type" value="Genomic_DNA"/>
</dbReference>
<proteinExistence type="predicted"/>
<gene>
    <name evidence="2" type="ORF">LFP01_00018</name>
</gene>
<dbReference type="InterPro" id="IPR018913">
    <property type="entry name" value="BppU_N"/>
</dbReference>
<sequence>MATLVGDAATMQGKYVVLDTTVGSTRSVVVPQLSGHQGDTGRIIYLAIKDGTTPHNMDGQKLVLKAKDASGTPKVSDTMTAVDSSAGGLVQFTVPAQFYQADGPYSTAYFELRSTTTDTVISTINVSFEVLESATIMTTGQSEVYNNAMSNAMESVNASINSQLKILQDQVSNAAALAKTAQSSLDALTAAAKANSFAALAGNNEFTGNNNFDGTTTIKNLSSPTIDNLKSTLTNNINSVSNSVSSQLSGKLTVEDAWTRNYTLGGAFTAPSGGTNQFALSRYKIMDGLVIITGRGDLVVNSASEYYEGSITLPWVVDNADTAFAQVYWNDANGASSYALPHLGTRSNQIGISMKGARTNQTVRMSLIIFTQDY</sequence>
<evidence type="ECO:0000313" key="3">
    <source>
        <dbReference type="Proteomes" id="UP001487040"/>
    </source>
</evidence>
<accession>A0AAX3XHS1</accession>
<name>A0AAX3XHS1_9CAUD</name>
<reference evidence="2 3" key="1">
    <citation type="submission" date="2023-05" db="EMBL/GenBank/DDBJ databases">
        <authorList>
            <person name="Wen Q.N."/>
        </authorList>
    </citation>
    <scope>NUCLEOTIDE SEQUENCE [LARGE SCALE GENOMIC DNA]</scope>
</reference>
<dbReference type="Proteomes" id="UP001487040">
    <property type="component" value="Segment"/>
</dbReference>
<organism evidence="2 3">
    <name type="scientific">Lactobacillus phage LFP01</name>
    <dbReference type="NCBI Taxonomy" id="3051505"/>
    <lineage>
        <taxon>Viruses</taxon>
        <taxon>Duplodnaviria</taxon>
        <taxon>Heunggongvirae</taxon>
        <taxon>Uroviricota</taxon>
        <taxon>Caudoviricetes</taxon>
    </lineage>
</organism>
<evidence type="ECO:0000259" key="1">
    <source>
        <dbReference type="Pfam" id="PF10651"/>
    </source>
</evidence>
<feature type="domain" description="BppU N-terminal" evidence="1">
    <location>
        <begin position="33"/>
        <end position="155"/>
    </location>
</feature>
<keyword evidence="3" id="KW-1185">Reference proteome</keyword>
<dbReference type="Pfam" id="PF10651">
    <property type="entry name" value="BppU_N"/>
    <property type="match status" value="1"/>
</dbReference>
<evidence type="ECO:0000313" key="2">
    <source>
        <dbReference type="EMBL" id="WIU42468.1"/>
    </source>
</evidence>